<evidence type="ECO:0000256" key="3">
    <source>
        <dbReference type="ARBA" id="ARBA00008749"/>
    </source>
</evidence>
<evidence type="ECO:0000256" key="10">
    <source>
        <dbReference type="ARBA" id="ARBA00023136"/>
    </source>
</evidence>
<name>A0ABT7C2F6_9CYAN</name>
<dbReference type="InterPro" id="IPR015876">
    <property type="entry name" value="Acyl-CoA_DS"/>
</dbReference>
<evidence type="ECO:0000256" key="5">
    <source>
        <dbReference type="ARBA" id="ARBA00022832"/>
    </source>
</evidence>
<keyword evidence="10 11" id="KW-0472">Membrane</keyword>
<keyword evidence="14" id="KW-1185">Reference proteome</keyword>
<evidence type="ECO:0000256" key="7">
    <source>
        <dbReference type="ARBA" id="ARBA00023002"/>
    </source>
</evidence>
<keyword evidence="8" id="KW-0408">Iron</keyword>
<keyword evidence="7" id="KW-0560">Oxidoreductase</keyword>
<proteinExistence type="inferred from homology"/>
<reference evidence="13 14" key="1">
    <citation type="submission" date="2023-01" db="EMBL/GenBank/DDBJ databases">
        <title>Novel diversity within Roseofilum (Cyanobacteria; Desertifilaceae) from marine benthic mats with descriptions of four novel species.</title>
        <authorList>
            <person name="Wang Y."/>
            <person name="Berthold D.E."/>
            <person name="Hu J."/>
            <person name="Lefler F.W."/>
            <person name="Laughinghouse H.D. IV."/>
        </authorList>
    </citation>
    <scope>NUCLEOTIDE SEQUENCE [LARGE SCALE GENOMIC DNA]</scope>
    <source>
        <strain evidence="13 14">BLCC-M143</strain>
    </source>
</reference>
<keyword evidence="5" id="KW-0276">Fatty acid metabolism</keyword>
<dbReference type="Pfam" id="PF00487">
    <property type="entry name" value="FA_desaturase"/>
    <property type="match status" value="1"/>
</dbReference>
<dbReference type="EMBL" id="JAQOSQ010000042">
    <property type="protein sequence ID" value="MDJ1185637.1"/>
    <property type="molecule type" value="Genomic_DNA"/>
</dbReference>
<evidence type="ECO:0000259" key="12">
    <source>
        <dbReference type="Pfam" id="PF00487"/>
    </source>
</evidence>
<accession>A0ABT7C2F6</accession>
<feature type="transmembrane region" description="Helical" evidence="11">
    <location>
        <begin position="46"/>
        <end position="68"/>
    </location>
</feature>
<dbReference type="RefSeq" id="WP_283760277.1">
    <property type="nucleotide sequence ID" value="NZ_JAQOSQ010000042.1"/>
</dbReference>
<protein>
    <submittedName>
        <fullName evidence="13">Acyl-CoA desaturase</fullName>
    </submittedName>
</protein>
<evidence type="ECO:0000313" key="13">
    <source>
        <dbReference type="EMBL" id="MDJ1185637.1"/>
    </source>
</evidence>
<comment type="caution">
    <text evidence="13">The sequence shown here is derived from an EMBL/GenBank/DDBJ whole genome shotgun (WGS) entry which is preliminary data.</text>
</comment>
<evidence type="ECO:0000256" key="1">
    <source>
        <dbReference type="ARBA" id="ARBA00001954"/>
    </source>
</evidence>
<dbReference type="CDD" id="cd03505">
    <property type="entry name" value="Delta9-FADS-like"/>
    <property type="match status" value="1"/>
</dbReference>
<comment type="subcellular location">
    <subcellularLocation>
        <location evidence="2">Membrane</location>
        <topology evidence="2">Multi-pass membrane protein</topology>
    </subcellularLocation>
</comment>
<dbReference type="PRINTS" id="PR00075">
    <property type="entry name" value="FACDDSATRASE"/>
</dbReference>
<evidence type="ECO:0000256" key="6">
    <source>
        <dbReference type="ARBA" id="ARBA00022989"/>
    </source>
</evidence>
<gene>
    <name evidence="13" type="ORF">PMH09_20855</name>
</gene>
<comment type="similarity">
    <text evidence="3">Belongs to the fatty acid desaturase type 2 family.</text>
</comment>
<comment type="cofactor">
    <cofactor evidence="1">
        <name>Fe(2+)</name>
        <dbReference type="ChEBI" id="CHEBI:29033"/>
    </cofactor>
</comment>
<organism evidence="13 14">
    <name type="scientific">Roseofilum casamattae BLCC-M143</name>
    <dbReference type="NCBI Taxonomy" id="3022442"/>
    <lineage>
        <taxon>Bacteria</taxon>
        <taxon>Bacillati</taxon>
        <taxon>Cyanobacteriota</taxon>
        <taxon>Cyanophyceae</taxon>
        <taxon>Desertifilales</taxon>
        <taxon>Desertifilaceae</taxon>
        <taxon>Roseofilum</taxon>
        <taxon>Roseofilum casamattae</taxon>
    </lineage>
</organism>
<dbReference type="PANTHER" id="PTHR11351:SF3">
    <property type="entry name" value="BLL4393 PROTEIN"/>
    <property type="match status" value="1"/>
</dbReference>
<keyword evidence="6 11" id="KW-1133">Transmembrane helix</keyword>
<dbReference type="InterPro" id="IPR005804">
    <property type="entry name" value="FA_desaturase_dom"/>
</dbReference>
<evidence type="ECO:0000313" key="14">
    <source>
        <dbReference type="Proteomes" id="UP001232992"/>
    </source>
</evidence>
<evidence type="ECO:0000256" key="2">
    <source>
        <dbReference type="ARBA" id="ARBA00004141"/>
    </source>
</evidence>
<evidence type="ECO:0000256" key="11">
    <source>
        <dbReference type="SAM" id="Phobius"/>
    </source>
</evidence>
<feature type="transmembrane region" description="Helical" evidence="11">
    <location>
        <begin position="173"/>
        <end position="194"/>
    </location>
</feature>
<evidence type="ECO:0000256" key="9">
    <source>
        <dbReference type="ARBA" id="ARBA00023098"/>
    </source>
</evidence>
<dbReference type="PANTHER" id="PTHR11351">
    <property type="entry name" value="ACYL-COA DESATURASE"/>
    <property type="match status" value="1"/>
</dbReference>
<feature type="transmembrane region" description="Helical" evidence="11">
    <location>
        <begin position="21"/>
        <end position="40"/>
    </location>
</feature>
<keyword evidence="9" id="KW-0443">Lipid metabolism</keyword>
<dbReference type="Proteomes" id="UP001232992">
    <property type="component" value="Unassembled WGS sequence"/>
</dbReference>
<keyword evidence="4 11" id="KW-0812">Transmembrane</keyword>
<feature type="domain" description="Fatty acid desaturase" evidence="12">
    <location>
        <begin position="53"/>
        <end position="278"/>
    </location>
</feature>
<sequence length="313" mass="35281">MNNSISSEVTAELKRRRIINTITLTLPRIGILAAILAVIWWEKTIIPFDIAILVGMYILTIWGVSVGYHRLFSHKAFKTGPVMRALIGIAASISTQGPIISWVSHHRQHHIYSDQPGDVHSPHLHGEDLWGRIQGFWHSHFGWMIGASWTEPLPYTNDLKNDPVIQAVDRFHLLWILLSLALPAAIGGAVFGSWDGALRGLIWGGAIRIMLSFQGTISVNSICHLFGNRPFATTDLSRNNGLIAFLTLGEGWHNNHHAFPYSAQFGIHWWQYDFAWWTIVLMERLGLVWDVKRPSDKDLNGRDNEELAFAADA</sequence>
<evidence type="ECO:0000256" key="4">
    <source>
        <dbReference type="ARBA" id="ARBA00022692"/>
    </source>
</evidence>
<evidence type="ECO:0000256" key="8">
    <source>
        <dbReference type="ARBA" id="ARBA00023004"/>
    </source>
</evidence>